<reference evidence="1" key="1">
    <citation type="submission" date="2020-09" db="EMBL/GenBank/DDBJ databases">
        <title>Desulfogranum mesoprofundum gen. nov., sp. nov., a novel mesophilic, sulfate-reducing chemolithoautotroph isolated from a deep-sea hydrothermal vent chimney in the Suiyo Seamount.</title>
        <authorList>
            <person name="Hashimoto Y."/>
            <person name="Nakagawa S."/>
        </authorList>
    </citation>
    <scope>NUCLEOTIDE SEQUENCE</scope>
    <source>
        <strain evidence="1">KT2</strain>
    </source>
</reference>
<protein>
    <submittedName>
        <fullName evidence="1">Uncharacterized protein</fullName>
    </submittedName>
</protein>
<sequence>MVEYASLSEKLLPKNRWIKWSLMIPWDEFASGYYKNMSSTKSRPGNGTRFVIGAVSTKLKLRKVVST</sequence>
<evidence type="ECO:0000313" key="2">
    <source>
        <dbReference type="Proteomes" id="UP000826725"/>
    </source>
</evidence>
<dbReference type="KEGG" id="dbk:DGMP_04320"/>
<dbReference type="Proteomes" id="UP000826725">
    <property type="component" value="Chromosome"/>
</dbReference>
<dbReference type="AlphaFoldDB" id="A0A8D5FQ42"/>
<name>A0A8D5FQ42_9BACT</name>
<proteinExistence type="predicted"/>
<dbReference type="EMBL" id="AP024086">
    <property type="protein sequence ID" value="BCL59739.1"/>
    <property type="molecule type" value="Genomic_DNA"/>
</dbReference>
<keyword evidence="2" id="KW-1185">Reference proteome</keyword>
<evidence type="ECO:0000313" key="1">
    <source>
        <dbReference type="EMBL" id="BCL59739.1"/>
    </source>
</evidence>
<gene>
    <name evidence="1" type="ORF">DGMP_04320</name>
</gene>
<accession>A0A8D5FQ42</accession>
<organism evidence="1 2">
    <name type="scientific">Desulfomarina profundi</name>
    <dbReference type="NCBI Taxonomy" id="2772557"/>
    <lineage>
        <taxon>Bacteria</taxon>
        <taxon>Pseudomonadati</taxon>
        <taxon>Thermodesulfobacteriota</taxon>
        <taxon>Desulfobulbia</taxon>
        <taxon>Desulfobulbales</taxon>
        <taxon>Desulfobulbaceae</taxon>
        <taxon>Desulfomarina</taxon>
    </lineage>
</organism>